<dbReference type="GO" id="GO:0004842">
    <property type="term" value="F:ubiquitin-protein transferase activity"/>
    <property type="evidence" value="ECO:0007669"/>
    <property type="project" value="InterPro"/>
</dbReference>
<dbReference type="SMART" id="SM00153">
    <property type="entry name" value="VHP"/>
    <property type="match status" value="1"/>
</dbReference>
<protein>
    <recommendedName>
        <fullName evidence="7">U-box domain-containing protein</fullName>
    </recommendedName>
</protein>
<dbReference type="EMBL" id="BRYA01000287">
    <property type="protein sequence ID" value="GMI46211.1"/>
    <property type="molecule type" value="Genomic_DNA"/>
</dbReference>
<evidence type="ECO:0008006" key="7">
    <source>
        <dbReference type="Google" id="ProtNLM"/>
    </source>
</evidence>
<dbReference type="OrthoDB" id="10064100at2759"/>
<feature type="domain" description="HP" evidence="3">
    <location>
        <begin position="701"/>
        <end position="769"/>
    </location>
</feature>
<feature type="region of interest" description="Disordered" evidence="2">
    <location>
        <begin position="183"/>
        <end position="208"/>
    </location>
</feature>
<dbReference type="Gene3D" id="1.20.5.190">
    <property type="match status" value="1"/>
</dbReference>
<dbReference type="Pfam" id="PF04564">
    <property type="entry name" value="U-box"/>
    <property type="match status" value="1"/>
</dbReference>
<dbReference type="SUPFAM" id="SSF52540">
    <property type="entry name" value="P-loop containing nucleoside triphosphate hydrolases"/>
    <property type="match status" value="1"/>
</dbReference>
<keyword evidence="1" id="KW-0175">Coiled coil</keyword>
<dbReference type="GO" id="GO:0003779">
    <property type="term" value="F:actin binding"/>
    <property type="evidence" value="ECO:0007669"/>
    <property type="project" value="InterPro"/>
</dbReference>
<evidence type="ECO:0000256" key="1">
    <source>
        <dbReference type="SAM" id="Coils"/>
    </source>
</evidence>
<dbReference type="PROSITE" id="PS51698">
    <property type="entry name" value="U_BOX"/>
    <property type="match status" value="1"/>
</dbReference>
<dbReference type="CDD" id="cd16655">
    <property type="entry name" value="RING-Ubox_WDSUB1-like"/>
    <property type="match status" value="1"/>
</dbReference>
<feature type="compositionally biased region" description="Low complexity" evidence="2">
    <location>
        <begin position="183"/>
        <end position="199"/>
    </location>
</feature>
<feature type="domain" description="U-box" evidence="4">
    <location>
        <begin position="362"/>
        <end position="438"/>
    </location>
</feature>
<dbReference type="GO" id="GO:0007010">
    <property type="term" value="P:cytoskeleton organization"/>
    <property type="evidence" value="ECO:0007669"/>
    <property type="project" value="InterPro"/>
</dbReference>
<dbReference type="InterPro" id="IPR027417">
    <property type="entry name" value="P-loop_NTPase"/>
</dbReference>
<gene>
    <name evidence="5" type="ORF">TrCOL_g1461</name>
</gene>
<dbReference type="InterPro" id="IPR003128">
    <property type="entry name" value="Villin_headpiece"/>
</dbReference>
<dbReference type="Gene3D" id="3.30.40.10">
    <property type="entry name" value="Zinc/RING finger domain, C3HC4 (zinc finger)"/>
    <property type="match status" value="1"/>
</dbReference>
<dbReference type="PROSITE" id="PS51089">
    <property type="entry name" value="HP"/>
    <property type="match status" value="1"/>
</dbReference>
<dbReference type="SUPFAM" id="SSF57850">
    <property type="entry name" value="RING/U-box"/>
    <property type="match status" value="1"/>
</dbReference>
<feature type="coiled-coil region" evidence="1">
    <location>
        <begin position="468"/>
        <end position="572"/>
    </location>
</feature>
<feature type="region of interest" description="Disordered" evidence="2">
    <location>
        <begin position="39"/>
        <end position="76"/>
    </location>
</feature>
<dbReference type="SMART" id="SM00504">
    <property type="entry name" value="Ubox"/>
    <property type="match status" value="1"/>
</dbReference>
<reference evidence="6" key="1">
    <citation type="journal article" date="2023" name="Commun. Biol.">
        <title>Genome analysis of Parmales, the sister group of diatoms, reveals the evolutionary specialization of diatoms from phago-mixotrophs to photoautotrophs.</title>
        <authorList>
            <person name="Ban H."/>
            <person name="Sato S."/>
            <person name="Yoshikawa S."/>
            <person name="Yamada K."/>
            <person name="Nakamura Y."/>
            <person name="Ichinomiya M."/>
            <person name="Sato N."/>
            <person name="Blanc-Mathieu R."/>
            <person name="Endo H."/>
            <person name="Kuwata A."/>
            <person name="Ogata H."/>
        </authorList>
    </citation>
    <scope>NUCLEOTIDE SEQUENCE [LARGE SCALE GENOMIC DNA]</scope>
</reference>
<name>A0A9W7LDW8_9STRA</name>
<feature type="compositionally biased region" description="Low complexity" evidence="2">
    <location>
        <begin position="39"/>
        <end position="53"/>
    </location>
</feature>
<dbReference type="InterPro" id="IPR003613">
    <property type="entry name" value="Ubox_domain"/>
</dbReference>
<evidence type="ECO:0000313" key="5">
    <source>
        <dbReference type="EMBL" id="GMI46211.1"/>
    </source>
</evidence>
<dbReference type="InterPro" id="IPR013083">
    <property type="entry name" value="Znf_RING/FYVE/PHD"/>
</dbReference>
<dbReference type="Proteomes" id="UP001165065">
    <property type="component" value="Unassembled WGS sequence"/>
</dbReference>
<dbReference type="InterPro" id="IPR000048">
    <property type="entry name" value="IQ_motif_EF-hand-BS"/>
</dbReference>
<feature type="compositionally biased region" description="Low complexity" evidence="2">
    <location>
        <begin position="61"/>
        <end position="75"/>
    </location>
</feature>
<evidence type="ECO:0000313" key="6">
    <source>
        <dbReference type="Proteomes" id="UP001165065"/>
    </source>
</evidence>
<dbReference type="AlphaFoldDB" id="A0A9W7LDW8"/>
<sequence length="769" mass="86856">MENSERRQRQNSVHSFLLSDEELSLGGENCLVLKSPTLATSSASSTSISPKKIVTPEPKSDVPSSPDIYSPSSSPKMDTQISKIFNNSFMPALRSTSSFSSTSTSTPSTATPGMVSVDIGVMQKLLSRIETLETKLETISSQPPSAPTVTTTDDQSLLSVFTQQTSQSVNDVSMGYRVLTPPSSITGGISSSDSSSSTPTHRRSRHESDLIENLASKIDTNCEHLTRLDHVVQAQEETIRRQQETLHSMLANPELLSLAPLRIQRFMKSVSLRKKIKKVWAANIIKRRILAYNHTRTFQKCRSSAVLLQKWYRCFHQRHEFAHFRSKAIVLQAAIRGNNLRRPVRIKSLYNLYTTNLKLLAISDKKKQCPITMSPINTPIICISDGYTYEKSAITTWVKRNGSSPLTREPVTTQDLILPDNLVEKLKSTRTSLEKTTRQSIIYKLERDNLQQSHAMTKMKLTLSSNEVDELKALLEKESDTLIEAKAENVKLKQGLASMSAKIDAIEADNAELRKRLNSASHRARSVQYERDEFQVQMASLTAKAVTLNEEVEQNNELHERLLDELKEAQTSRTKGNAALLLQMAVAQKNSRSLLEETVWDNGTDSYDGYDAQHERQVSSLNYDKSRNTNRSGLEEGTWDDNESDQDSEEEHDTDDVGLEKVKLQLVDGSRSSLEDECWNFKPLELIKSTFQKKLMPNTNEEFSGNFSVEVLKELIRSNKIKKLGIDQRTAELHLSDQQFVKTFGMDKKEFSRLPKWRKLGLKREAELF</sequence>
<dbReference type="InterPro" id="IPR036886">
    <property type="entry name" value="Villin_headpiece_dom_sf"/>
</dbReference>
<dbReference type="Pfam" id="PF02209">
    <property type="entry name" value="VHP"/>
    <property type="match status" value="1"/>
</dbReference>
<dbReference type="SUPFAM" id="SSF47050">
    <property type="entry name" value="VHP, Villin headpiece domain"/>
    <property type="match status" value="1"/>
</dbReference>
<organism evidence="5 6">
    <name type="scientific">Triparma columacea</name>
    <dbReference type="NCBI Taxonomy" id="722753"/>
    <lineage>
        <taxon>Eukaryota</taxon>
        <taxon>Sar</taxon>
        <taxon>Stramenopiles</taxon>
        <taxon>Ochrophyta</taxon>
        <taxon>Bolidophyceae</taxon>
        <taxon>Parmales</taxon>
        <taxon>Triparmaceae</taxon>
        <taxon>Triparma</taxon>
    </lineage>
</organism>
<evidence type="ECO:0000259" key="4">
    <source>
        <dbReference type="PROSITE" id="PS51698"/>
    </source>
</evidence>
<keyword evidence="6" id="KW-1185">Reference proteome</keyword>
<dbReference type="SMART" id="SM00015">
    <property type="entry name" value="IQ"/>
    <property type="match status" value="2"/>
</dbReference>
<dbReference type="Pfam" id="PF00612">
    <property type="entry name" value="IQ"/>
    <property type="match status" value="2"/>
</dbReference>
<evidence type="ECO:0000256" key="2">
    <source>
        <dbReference type="SAM" id="MobiDB-lite"/>
    </source>
</evidence>
<evidence type="ECO:0000259" key="3">
    <source>
        <dbReference type="PROSITE" id="PS51089"/>
    </source>
</evidence>
<feature type="region of interest" description="Disordered" evidence="2">
    <location>
        <begin position="616"/>
        <end position="657"/>
    </location>
</feature>
<dbReference type="Gene3D" id="1.10.950.10">
    <property type="entry name" value="Villin headpiece domain"/>
    <property type="match status" value="1"/>
</dbReference>
<proteinExistence type="predicted"/>
<dbReference type="GO" id="GO:0016567">
    <property type="term" value="P:protein ubiquitination"/>
    <property type="evidence" value="ECO:0007669"/>
    <property type="project" value="InterPro"/>
</dbReference>
<accession>A0A9W7LDW8</accession>
<comment type="caution">
    <text evidence="5">The sequence shown here is derived from an EMBL/GenBank/DDBJ whole genome shotgun (WGS) entry which is preliminary data.</text>
</comment>
<feature type="compositionally biased region" description="Acidic residues" evidence="2">
    <location>
        <begin position="637"/>
        <end position="657"/>
    </location>
</feature>